<keyword evidence="5" id="KW-1017">Isopeptide bond</keyword>
<dbReference type="GO" id="GO:0000398">
    <property type="term" value="P:mRNA splicing, via spliceosome"/>
    <property type="evidence" value="ECO:0007669"/>
    <property type="project" value="InterPro"/>
</dbReference>
<feature type="compositionally biased region" description="Acidic residues" evidence="24">
    <location>
        <begin position="440"/>
        <end position="467"/>
    </location>
</feature>
<keyword evidence="23" id="KW-0175">Coiled coil</keyword>
<dbReference type="SMART" id="SM00360">
    <property type="entry name" value="RRM"/>
    <property type="match status" value="2"/>
</dbReference>
<dbReference type="InterPro" id="IPR034392">
    <property type="entry name" value="TatSF1-like_RRM1"/>
</dbReference>
<feature type="region of interest" description="Disordered" evidence="24">
    <location>
        <begin position="429"/>
        <end position="480"/>
    </location>
</feature>
<dbReference type="EMBL" id="LIAE01006324">
    <property type="protein sequence ID" value="PAV91322.1"/>
    <property type="molecule type" value="Genomic_DNA"/>
</dbReference>
<evidence type="ECO:0000256" key="6">
    <source>
        <dbReference type="ARBA" id="ARBA00022553"/>
    </source>
</evidence>
<evidence type="ECO:0000256" key="14">
    <source>
        <dbReference type="ARBA" id="ARBA00023015"/>
    </source>
</evidence>
<reference evidence="26 27" key="1">
    <citation type="journal article" date="2017" name="Curr. Biol.">
        <title>Genome architecture and evolution of a unichromosomal asexual nematode.</title>
        <authorList>
            <person name="Fradin H."/>
            <person name="Zegar C."/>
            <person name="Gutwein M."/>
            <person name="Lucas J."/>
            <person name="Kovtun M."/>
            <person name="Corcoran D."/>
            <person name="Baugh L.R."/>
            <person name="Kiontke K."/>
            <person name="Gunsalus K."/>
            <person name="Fitch D.H."/>
            <person name="Piano F."/>
        </authorList>
    </citation>
    <scope>NUCLEOTIDE SEQUENCE [LARGE SCALE GENOMIC DNA]</scope>
    <source>
        <strain evidence="26">PF1309</strain>
    </source>
</reference>
<evidence type="ECO:0000256" key="17">
    <source>
        <dbReference type="ARBA" id="ARBA00023187"/>
    </source>
</evidence>
<keyword evidence="13" id="KW-0007">Acetylation</keyword>
<evidence type="ECO:0000256" key="1">
    <source>
        <dbReference type="ARBA" id="ARBA00004123"/>
    </source>
</evidence>
<comment type="caution">
    <text evidence="26">The sequence shown here is derived from an EMBL/GenBank/DDBJ whole genome shotgun (WGS) entry which is preliminary data.</text>
</comment>
<dbReference type="PROSITE" id="PS50102">
    <property type="entry name" value="RRM"/>
    <property type="match status" value="2"/>
</dbReference>
<keyword evidence="19" id="KW-0539">Nucleus</keyword>
<feature type="compositionally biased region" description="Basic and acidic residues" evidence="24">
    <location>
        <begin position="38"/>
        <end position="47"/>
    </location>
</feature>
<comment type="subunit">
    <text evidence="20">Component of the 17S U2 SnRNP complex, a ribonucleoprotein complex that contains small nuclear RNA (snRNA) U2 and a number of specific proteins. Within the 17S U2 SnRNP complex, interacts (via UHM region) directly with SF3B1. Component of a complex which is at least composed of HTATSF1/Tat-SF1, the P-TEFb complex components CDK9 and CCNT1, RNA polymerase II, SUPT5H, and NCL/nucleolin. Interacts with GTF2F2/RAP30 and POLR2A. Interacts with TCERG1/CA150. Interacts with (poly-ADP-ribosylated) RPA1; promoting HTATSF1 recruitment to DNA damage sites. Interacts (when phosphorylated) with TOPBP1; promoting recruitment of TOPBP1 to DNA damage sites during S-phase.</text>
</comment>
<evidence type="ECO:0000256" key="18">
    <source>
        <dbReference type="ARBA" id="ARBA00023204"/>
    </source>
</evidence>
<dbReference type="InterPro" id="IPR034393">
    <property type="entry name" value="TatSF1-like"/>
</dbReference>
<evidence type="ECO:0000256" key="20">
    <source>
        <dbReference type="ARBA" id="ARBA00062124"/>
    </source>
</evidence>
<evidence type="ECO:0000256" key="15">
    <source>
        <dbReference type="ARBA" id="ARBA00023159"/>
    </source>
</evidence>
<evidence type="ECO:0000256" key="7">
    <source>
        <dbReference type="ARBA" id="ARBA00022664"/>
    </source>
</evidence>
<dbReference type="CDD" id="cd12282">
    <property type="entry name" value="RRM2_TatSF1_like"/>
    <property type="match status" value="1"/>
</dbReference>
<evidence type="ECO:0000256" key="24">
    <source>
        <dbReference type="SAM" id="MobiDB-lite"/>
    </source>
</evidence>
<comment type="similarity">
    <text evidence="3">Belongs to the HTATSF1 family.</text>
</comment>
<evidence type="ECO:0000259" key="25">
    <source>
        <dbReference type="PROSITE" id="PS50102"/>
    </source>
</evidence>
<feature type="coiled-coil region" evidence="23">
    <location>
        <begin position="138"/>
        <end position="173"/>
    </location>
</feature>
<dbReference type="Pfam" id="PF00076">
    <property type="entry name" value="RRM_1"/>
    <property type="match status" value="1"/>
</dbReference>
<keyword evidence="4" id="KW-0158">Chromosome</keyword>
<keyword evidence="9" id="KW-0677">Repeat</keyword>
<evidence type="ECO:0000256" key="11">
    <source>
        <dbReference type="ARBA" id="ARBA00022843"/>
    </source>
</evidence>
<accession>A0A2A2LYK6</accession>
<dbReference type="GO" id="GO:0005686">
    <property type="term" value="C:U2 snRNP"/>
    <property type="evidence" value="ECO:0007669"/>
    <property type="project" value="TreeGrafter"/>
</dbReference>
<evidence type="ECO:0000256" key="19">
    <source>
        <dbReference type="ARBA" id="ARBA00023242"/>
    </source>
</evidence>
<dbReference type="GO" id="GO:0005684">
    <property type="term" value="C:U2-type spliceosomal complex"/>
    <property type="evidence" value="ECO:0007669"/>
    <property type="project" value="TreeGrafter"/>
</dbReference>
<dbReference type="InterPro" id="IPR000504">
    <property type="entry name" value="RRM_dom"/>
</dbReference>
<dbReference type="Gene3D" id="3.30.70.330">
    <property type="match status" value="2"/>
</dbReference>
<dbReference type="GO" id="GO:0005694">
    <property type="term" value="C:chromosome"/>
    <property type="evidence" value="ECO:0007669"/>
    <property type="project" value="UniProtKB-SubCell"/>
</dbReference>
<feature type="compositionally biased region" description="Basic and acidic residues" evidence="24">
    <location>
        <begin position="429"/>
        <end position="439"/>
    </location>
</feature>
<feature type="region of interest" description="Disordered" evidence="24">
    <location>
        <begin position="1"/>
        <end position="47"/>
    </location>
</feature>
<dbReference type="CDD" id="cd12281">
    <property type="entry name" value="RRM1_TatSF1_like"/>
    <property type="match status" value="1"/>
</dbReference>
<dbReference type="AlphaFoldDB" id="A0A2A2LYK6"/>
<sequence>MSTDFVPETEDDEQPETAQEKKEGEDAATDAETGTSKEAGEKKEEAEFQRRYLNEKWYGRYGNNGAFLEYNESDEWKEVDEDMREFVEQLWYEQQNAEQQTKNYTWDEEKKEWIRKENAALDDDTIAEYQAHYGEQFIKEYDQIYEKMDAELKEKTEAKIKEVEEKREKKKMKKAGQPQQQGWIDMEEKSTAVYVSGMPTDVTIEEFTEFMSKCGVIQQDPRTRRSKIKLYLDDEGNSKGDGRCCYIKMESVELALSILDGARMRDCEVKVEKAHFELKGEFDPAKKKRKLTPAQKKRFFESQNKIFEWKPDKPRNYRPLSDCTVIIKNLFTLEQMAKNAALLLDLKEEVEQSCAKYGAVKKVVVYDNNPEGVVSVAFESTEHSDLAVKMLNGRIVDGRELKCSLWDGKTKYKVQETEEEAKRRIAAWEERIQKGRQGDDDNEEEGEEEEGDSDEGEGEDEETTEEPEEKRQKSEQETDE</sequence>
<evidence type="ECO:0000256" key="8">
    <source>
        <dbReference type="ARBA" id="ARBA00022728"/>
    </source>
</evidence>
<protein>
    <recommendedName>
        <fullName evidence="21">17S U2 SnRNP complex component HTATSF1</fullName>
    </recommendedName>
</protein>
<dbReference type="FunFam" id="3.30.70.330:FF:000105">
    <property type="entry name" value="HIV Tat-specific factor 1 homolog"/>
    <property type="match status" value="1"/>
</dbReference>
<dbReference type="FunFam" id="3.30.70.330:FF:000202">
    <property type="entry name" value="HIV Tat-specific factor 1"/>
    <property type="match status" value="1"/>
</dbReference>
<keyword evidence="7" id="KW-0507">mRNA processing</keyword>
<keyword evidence="18" id="KW-0234">DNA repair</keyword>
<dbReference type="InterPro" id="IPR035979">
    <property type="entry name" value="RBD_domain_sf"/>
</dbReference>
<evidence type="ECO:0000256" key="23">
    <source>
        <dbReference type="SAM" id="Coils"/>
    </source>
</evidence>
<gene>
    <name evidence="26" type="ORF">WR25_21908</name>
</gene>
<keyword evidence="16" id="KW-0804">Transcription</keyword>
<feature type="domain" description="RRM" evidence="25">
    <location>
        <begin position="191"/>
        <end position="276"/>
    </location>
</feature>
<evidence type="ECO:0000256" key="9">
    <source>
        <dbReference type="ARBA" id="ARBA00022737"/>
    </source>
</evidence>
<evidence type="ECO:0000256" key="4">
    <source>
        <dbReference type="ARBA" id="ARBA00022454"/>
    </source>
</evidence>
<evidence type="ECO:0000313" key="26">
    <source>
        <dbReference type="EMBL" id="PAV91324.1"/>
    </source>
</evidence>
<dbReference type="PANTHER" id="PTHR15608">
    <property type="entry name" value="SPLICING FACTOR U2AF-ASSOCIATED PROTEIN 2"/>
    <property type="match status" value="1"/>
</dbReference>
<dbReference type="STRING" id="2018661.A0A2A2LYK6"/>
<comment type="subcellular location">
    <subcellularLocation>
        <location evidence="2">Chromosome</location>
    </subcellularLocation>
    <subcellularLocation>
        <location evidence="1">Nucleus</location>
    </subcellularLocation>
</comment>
<evidence type="ECO:0000256" key="21">
    <source>
        <dbReference type="ARBA" id="ARBA00073773"/>
    </source>
</evidence>
<evidence type="ECO:0000256" key="3">
    <source>
        <dbReference type="ARBA" id="ARBA00007747"/>
    </source>
</evidence>
<evidence type="ECO:0000256" key="10">
    <source>
        <dbReference type="ARBA" id="ARBA00022763"/>
    </source>
</evidence>
<dbReference type="OrthoDB" id="10258585at2759"/>
<organism evidence="26 27">
    <name type="scientific">Diploscapter pachys</name>
    <dbReference type="NCBI Taxonomy" id="2018661"/>
    <lineage>
        <taxon>Eukaryota</taxon>
        <taxon>Metazoa</taxon>
        <taxon>Ecdysozoa</taxon>
        <taxon>Nematoda</taxon>
        <taxon>Chromadorea</taxon>
        <taxon>Rhabditida</taxon>
        <taxon>Rhabditina</taxon>
        <taxon>Rhabditomorpha</taxon>
        <taxon>Rhabditoidea</taxon>
        <taxon>Rhabditidae</taxon>
        <taxon>Diploscapter</taxon>
    </lineage>
</organism>
<dbReference type="Proteomes" id="UP000218231">
    <property type="component" value="Unassembled WGS sequence"/>
</dbReference>
<keyword evidence="17" id="KW-0508">mRNA splicing</keyword>
<evidence type="ECO:0000313" key="27">
    <source>
        <dbReference type="Proteomes" id="UP000218231"/>
    </source>
</evidence>
<feature type="compositionally biased region" description="Basic and acidic residues" evidence="24">
    <location>
        <begin position="468"/>
        <end position="480"/>
    </location>
</feature>
<keyword evidence="14" id="KW-0805">Transcription regulation</keyword>
<evidence type="ECO:0000256" key="12">
    <source>
        <dbReference type="ARBA" id="ARBA00022884"/>
    </source>
</evidence>
<dbReference type="GO" id="GO:0003723">
    <property type="term" value="F:RNA binding"/>
    <property type="evidence" value="ECO:0007669"/>
    <property type="project" value="UniProtKB-UniRule"/>
</dbReference>
<dbReference type="SUPFAM" id="SSF54928">
    <property type="entry name" value="RNA-binding domain, RBD"/>
    <property type="match status" value="2"/>
</dbReference>
<dbReference type="GO" id="GO:0006281">
    <property type="term" value="P:DNA repair"/>
    <property type="evidence" value="ECO:0007669"/>
    <property type="project" value="UniProtKB-KW"/>
</dbReference>
<keyword evidence="6" id="KW-0597">Phosphoprotein</keyword>
<evidence type="ECO:0000256" key="13">
    <source>
        <dbReference type="ARBA" id="ARBA00022990"/>
    </source>
</evidence>
<keyword evidence="27" id="KW-1185">Reference proteome</keyword>
<keyword evidence="8" id="KW-0747">Spliceosome</keyword>
<name>A0A2A2LYK6_9BILA</name>
<feature type="domain" description="RRM" evidence="25">
    <location>
        <begin position="323"/>
        <end position="408"/>
    </location>
</feature>
<keyword evidence="12 22" id="KW-0694">RNA-binding</keyword>
<keyword evidence="11" id="KW-0832">Ubl conjugation</keyword>
<evidence type="ECO:0000256" key="16">
    <source>
        <dbReference type="ARBA" id="ARBA00023163"/>
    </source>
</evidence>
<evidence type="ECO:0000256" key="5">
    <source>
        <dbReference type="ARBA" id="ARBA00022499"/>
    </source>
</evidence>
<keyword evidence="15" id="KW-0010">Activator</keyword>
<proteinExistence type="inferred from homology"/>
<dbReference type="PANTHER" id="PTHR15608:SF0">
    <property type="entry name" value="HIV TAT-SPECIFIC FACTOR 1"/>
    <property type="match status" value="1"/>
</dbReference>
<evidence type="ECO:0000256" key="22">
    <source>
        <dbReference type="PROSITE-ProRule" id="PRU00176"/>
    </source>
</evidence>
<dbReference type="EMBL" id="LIAE01006324">
    <property type="protein sequence ID" value="PAV91324.1"/>
    <property type="molecule type" value="Genomic_DNA"/>
</dbReference>
<evidence type="ECO:0000256" key="2">
    <source>
        <dbReference type="ARBA" id="ARBA00004286"/>
    </source>
</evidence>
<dbReference type="InterPro" id="IPR012677">
    <property type="entry name" value="Nucleotide-bd_a/b_plait_sf"/>
</dbReference>
<keyword evidence="10" id="KW-0227">DNA damage</keyword>